<feature type="region of interest" description="Disordered" evidence="7">
    <location>
        <begin position="1"/>
        <end position="22"/>
    </location>
</feature>
<evidence type="ECO:0000256" key="2">
    <source>
        <dbReference type="ARBA" id="ARBA00022527"/>
    </source>
</evidence>
<keyword evidence="9" id="KW-0132">Cell division</keyword>
<dbReference type="PROSITE" id="PS50011">
    <property type="entry name" value="PROTEIN_KINASE_DOM"/>
    <property type="match status" value="1"/>
</dbReference>
<keyword evidence="2" id="KW-0723">Serine/threonine-protein kinase</keyword>
<dbReference type="GO" id="GO:0051301">
    <property type="term" value="P:cell division"/>
    <property type="evidence" value="ECO:0007669"/>
    <property type="project" value="UniProtKB-KW"/>
</dbReference>
<dbReference type="SMART" id="SM00220">
    <property type="entry name" value="S_TKc"/>
    <property type="match status" value="1"/>
</dbReference>
<dbReference type="GO" id="GO:0005524">
    <property type="term" value="F:ATP binding"/>
    <property type="evidence" value="ECO:0007669"/>
    <property type="project" value="UniProtKB-KW"/>
</dbReference>
<evidence type="ECO:0000256" key="1">
    <source>
        <dbReference type="ARBA" id="ARBA00012513"/>
    </source>
</evidence>
<evidence type="ECO:0000256" key="4">
    <source>
        <dbReference type="ARBA" id="ARBA00022741"/>
    </source>
</evidence>
<accession>A0A023GJ60</accession>
<keyword evidence="5 9" id="KW-0418">Kinase</keyword>
<keyword evidence="3" id="KW-0808">Transferase</keyword>
<evidence type="ECO:0000256" key="5">
    <source>
        <dbReference type="ARBA" id="ARBA00022777"/>
    </source>
</evidence>
<keyword evidence="4" id="KW-0547">Nucleotide-binding</keyword>
<organism evidence="9">
    <name type="scientific">Amblyomma triste</name>
    <name type="common">Neotropical tick</name>
    <dbReference type="NCBI Taxonomy" id="251400"/>
    <lineage>
        <taxon>Eukaryota</taxon>
        <taxon>Metazoa</taxon>
        <taxon>Ecdysozoa</taxon>
        <taxon>Arthropoda</taxon>
        <taxon>Chelicerata</taxon>
        <taxon>Arachnida</taxon>
        <taxon>Acari</taxon>
        <taxon>Parasitiformes</taxon>
        <taxon>Ixodida</taxon>
        <taxon>Ixodoidea</taxon>
        <taxon>Ixodidae</taxon>
        <taxon>Amblyomminae</taxon>
        <taxon>Amblyomma</taxon>
    </lineage>
</organism>
<feature type="compositionally biased region" description="Low complexity" evidence="7">
    <location>
        <begin position="1"/>
        <end position="18"/>
    </location>
</feature>
<dbReference type="Pfam" id="PF00069">
    <property type="entry name" value="Pkinase"/>
    <property type="match status" value="1"/>
</dbReference>
<dbReference type="InterPro" id="IPR011009">
    <property type="entry name" value="Kinase-like_dom_sf"/>
</dbReference>
<dbReference type="PANTHER" id="PTHR44167:SF23">
    <property type="entry name" value="CDC7 KINASE, ISOFORM A-RELATED"/>
    <property type="match status" value="1"/>
</dbReference>
<dbReference type="GO" id="GO:0005634">
    <property type="term" value="C:nucleus"/>
    <property type="evidence" value="ECO:0007669"/>
    <property type="project" value="TreeGrafter"/>
</dbReference>
<dbReference type="PANTHER" id="PTHR44167">
    <property type="entry name" value="OVARIAN-SPECIFIC SERINE/THREONINE-PROTEIN KINASE LOK-RELATED"/>
    <property type="match status" value="1"/>
</dbReference>
<keyword evidence="6" id="KW-0067">ATP-binding</keyword>
<protein>
    <recommendedName>
        <fullName evidence="1">non-specific serine/threonine protein kinase</fullName>
        <ecNumber evidence="1">2.7.11.1</ecNumber>
    </recommendedName>
</protein>
<dbReference type="Gene3D" id="1.10.510.10">
    <property type="entry name" value="Transferase(Phosphotransferase) domain 1"/>
    <property type="match status" value="1"/>
</dbReference>
<feature type="domain" description="Protein kinase" evidence="8">
    <location>
        <begin position="1"/>
        <end position="200"/>
    </location>
</feature>
<evidence type="ECO:0000313" key="9">
    <source>
        <dbReference type="EMBL" id="JAC32815.1"/>
    </source>
</evidence>
<dbReference type="InterPro" id="IPR000719">
    <property type="entry name" value="Prot_kinase_dom"/>
</dbReference>
<reference evidence="9" key="1">
    <citation type="submission" date="2014-03" db="EMBL/GenBank/DDBJ databases">
        <title>The sialotranscriptome of Amblyomma triste, Amblyomma parvum and Amblyomma cajennense ticks, uncovered by 454-based RNA-seq.</title>
        <authorList>
            <person name="Garcia G.R."/>
            <person name="Gardinassi L.G."/>
            <person name="Ribeiro J.M."/>
            <person name="Anatriello E."/>
            <person name="Ferreira B.R."/>
            <person name="Moreira H.N."/>
            <person name="Mafra C."/>
            <person name="Olegario M.M."/>
            <person name="Szabo P.J."/>
            <person name="Miranda-Santos I.K."/>
            <person name="Maruyama S.R."/>
        </authorList>
    </citation>
    <scope>NUCLEOTIDE SEQUENCE</scope>
    <source>
        <strain evidence="9">Mato Grasso do Sul</strain>
        <tissue evidence="9">Salivary glands</tissue>
    </source>
</reference>
<dbReference type="SUPFAM" id="SSF56112">
    <property type="entry name" value="Protein kinase-like (PK-like)"/>
    <property type="match status" value="1"/>
</dbReference>
<evidence type="ECO:0000259" key="8">
    <source>
        <dbReference type="PROSITE" id="PS50011"/>
    </source>
</evidence>
<keyword evidence="9" id="KW-0131">Cell cycle</keyword>
<evidence type="ECO:0000256" key="7">
    <source>
        <dbReference type="SAM" id="MobiDB-lite"/>
    </source>
</evidence>
<name>A0A023GJ60_AMBTT</name>
<sequence length="203" mass="22268">MQPAAAASAKPKGAPGPARRGRQKSCSCFGNNEVCNICLSRPTEIAPRAGTPGFRAPEVLLKHRSQTTAVDMWSAGVIFLSLLSGRYPFFRAQDDMTALAEIIAVIGSSSVQLAAQKMGKWLTLSAEKPSLDLRTLCERLRGHTGVKGRKKAGKKKKRYFGCHESWLHVPDSAYDLLSKMLDPDPMTRITAEDALMHDFLREP</sequence>
<evidence type="ECO:0000256" key="3">
    <source>
        <dbReference type="ARBA" id="ARBA00022679"/>
    </source>
</evidence>
<dbReference type="AlphaFoldDB" id="A0A023GJ60"/>
<dbReference type="EC" id="2.7.11.1" evidence="1"/>
<evidence type="ECO:0000256" key="6">
    <source>
        <dbReference type="ARBA" id="ARBA00022840"/>
    </source>
</evidence>
<dbReference type="EMBL" id="GBBM01002603">
    <property type="protein sequence ID" value="JAC32815.1"/>
    <property type="molecule type" value="mRNA"/>
</dbReference>
<dbReference type="GO" id="GO:0044773">
    <property type="term" value="P:mitotic DNA damage checkpoint signaling"/>
    <property type="evidence" value="ECO:0007669"/>
    <property type="project" value="TreeGrafter"/>
</dbReference>
<dbReference type="GO" id="GO:0004674">
    <property type="term" value="F:protein serine/threonine kinase activity"/>
    <property type="evidence" value="ECO:0007669"/>
    <property type="project" value="UniProtKB-KW"/>
</dbReference>
<proteinExistence type="evidence at transcript level"/>